<feature type="chain" id="PRO_5020923839" description="Secreted protein" evidence="1">
    <location>
        <begin position="21"/>
        <end position="89"/>
    </location>
</feature>
<keyword evidence="1" id="KW-0732">Signal</keyword>
<dbReference type="EMBL" id="QAPG01000143">
    <property type="protein sequence ID" value="TDZ30152.1"/>
    <property type="molecule type" value="Genomic_DNA"/>
</dbReference>
<feature type="signal peptide" evidence="1">
    <location>
        <begin position="1"/>
        <end position="20"/>
    </location>
</feature>
<evidence type="ECO:0000313" key="2">
    <source>
        <dbReference type="EMBL" id="TDZ30152.1"/>
    </source>
</evidence>
<evidence type="ECO:0008006" key="4">
    <source>
        <dbReference type="Google" id="ProtNLM"/>
    </source>
</evidence>
<proteinExistence type="predicted"/>
<accession>A0A4R8PWB2</accession>
<evidence type="ECO:0000256" key="1">
    <source>
        <dbReference type="SAM" id="SignalP"/>
    </source>
</evidence>
<comment type="caution">
    <text evidence="2">The sequence shown here is derived from an EMBL/GenBank/DDBJ whole genome shotgun (WGS) entry which is preliminary data.</text>
</comment>
<reference evidence="2 3" key="1">
    <citation type="submission" date="2018-11" db="EMBL/GenBank/DDBJ databases">
        <title>Genome sequence and assembly of Colletotrichum spinosum.</title>
        <authorList>
            <person name="Gan P."/>
            <person name="Shirasu K."/>
        </authorList>
    </citation>
    <scope>NUCLEOTIDE SEQUENCE [LARGE SCALE GENOMIC DNA]</scope>
    <source>
        <strain evidence="2 3">CBS 515.97</strain>
    </source>
</reference>
<organism evidence="2 3">
    <name type="scientific">Colletotrichum spinosum</name>
    <dbReference type="NCBI Taxonomy" id="1347390"/>
    <lineage>
        <taxon>Eukaryota</taxon>
        <taxon>Fungi</taxon>
        <taxon>Dikarya</taxon>
        <taxon>Ascomycota</taxon>
        <taxon>Pezizomycotina</taxon>
        <taxon>Sordariomycetes</taxon>
        <taxon>Hypocreomycetidae</taxon>
        <taxon>Glomerellales</taxon>
        <taxon>Glomerellaceae</taxon>
        <taxon>Colletotrichum</taxon>
        <taxon>Colletotrichum orbiculare species complex</taxon>
    </lineage>
</organism>
<keyword evidence="3" id="KW-1185">Reference proteome</keyword>
<name>A0A4R8PWB2_9PEZI</name>
<evidence type="ECO:0000313" key="3">
    <source>
        <dbReference type="Proteomes" id="UP000295083"/>
    </source>
</evidence>
<dbReference type="AlphaFoldDB" id="A0A4R8PWB2"/>
<protein>
    <recommendedName>
        <fullName evidence="4">Secreted protein</fullName>
    </recommendedName>
</protein>
<gene>
    <name evidence="2" type="ORF">C8035_v003241</name>
</gene>
<sequence>MVKIVSILTVLAMGFALTEAVCDYCQCLQSDGSHCCAAHANGKNCEDICKTANGDYTITPTGLVYHACTGGTSDVCISGWTYAHRHHCV</sequence>
<dbReference type="Proteomes" id="UP000295083">
    <property type="component" value="Unassembled WGS sequence"/>
</dbReference>